<feature type="coiled-coil region" evidence="2">
    <location>
        <begin position="232"/>
        <end position="262"/>
    </location>
</feature>
<dbReference type="PANTHER" id="PTHR13191">
    <property type="entry name" value="RIBOSOMAL RNA PROCESSING PROTEIN 7-RELATED"/>
    <property type="match status" value="1"/>
</dbReference>
<evidence type="ECO:0000313" key="4">
    <source>
        <dbReference type="EMBL" id="VDD96381.1"/>
    </source>
</evidence>
<evidence type="ECO:0000313" key="5">
    <source>
        <dbReference type="Proteomes" id="UP000274131"/>
    </source>
</evidence>
<dbReference type="InterPro" id="IPR040446">
    <property type="entry name" value="RRP7"/>
</dbReference>
<dbReference type="PANTHER" id="PTHR13191:SF0">
    <property type="entry name" value="RIBOSOMAL RNA-PROCESSING PROTEIN 7 HOMOLOG A-RELATED"/>
    <property type="match status" value="1"/>
</dbReference>
<dbReference type="CDD" id="cd12951">
    <property type="entry name" value="RRP7_Rrp7A"/>
    <property type="match status" value="1"/>
</dbReference>
<name>A0A0N4VLT6_ENTVE</name>
<gene>
    <name evidence="4" type="ORF">EVEC_LOCUS11132</name>
</gene>
<reference evidence="6" key="1">
    <citation type="submission" date="2017-02" db="UniProtKB">
        <authorList>
            <consortium name="WormBaseParasite"/>
        </authorList>
    </citation>
    <scope>IDENTIFICATION</scope>
</reference>
<proteinExistence type="inferred from homology"/>
<evidence type="ECO:0000256" key="1">
    <source>
        <dbReference type="ARBA" id="ARBA00006110"/>
    </source>
</evidence>
<evidence type="ECO:0000259" key="3">
    <source>
        <dbReference type="Pfam" id="PF12923"/>
    </source>
</evidence>
<dbReference type="AlphaFoldDB" id="A0A0N4VLT6"/>
<accession>A0A0N4VLT6</accession>
<dbReference type="GO" id="GO:0000028">
    <property type="term" value="P:ribosomal small subunit assembly"/>
    <property type="evidence" value="ECO:0007669"/>
    <property type="project" value="TreeGrafter"/>
</dbReference>
<dbReference type="EMBL" id="UXUI01011616">
    <property type="protein sequence ID" value="VDD96381.1"/>
    <property type="molecule type" value="Genomic_DNA"/>
</dbReference>
<dbReference type="GO" id="GO:0032545">
    <property type="term" value="C:CURI complex"/>
    <property type="evidence" value="ECO:0007669"/>
    <property type="project" value="TreeGrafter"/>
</dbReference>
<sequence length="268" mass="30521">MGKLKKVTKQKLGKKVKKKKQAVPKIEVFAEEDSGDSAGQSFDFNCLRATLYNVSFQEAVKQLFLKYFTSASALKEVILLRSTSLNGDLHQGYKTIRVRLSDENKVEGVLRCCEKIPLIHLSDEGIHPSPCGPAKFAEDYRKTYVPADELQKQVDEFMDAYDSRILEEKRIAKNMRNVPDDEGWITVTRKGSKRVPPKAVVASKDGVKSNIKKKKKSVVACFQQVDVAFYSFHVKESKLKRLEELRAKFEEDKKKISLAKAMRKFRPA</sequence>
<dbReference type="STRING" id="51028.A0A0N4VLT6"/>
<dbReference type="InterPro" id="IPR024326">
    <property type="entry name" value="RRP7_C"/>
</dbReference>
<reference evidence="4 5" key="2">
    <citation type="submission" date="2018-10" db="EMBL/GenBank/DDBJ databases">
        <authorList>
            <consortium name="Pathogen Informatics"/>
        </authorList>
    </citation>
    <scope>NUCLEOTIDE SEQUENCE [LARGE SCALE GENOMIC DNA]</scope>
</reference>
<evidence type="ECO:0000313" key="6">
    <source>
        <dbReference type="WBParaSite" id="EVEC_0001187201-mRNA-1"/>
    </source>
</evidence>
<feature type="domain" description="Ribosomal RNA-processing protein 7 C-terminal" evidence="3">
    <location>
        <begin position="142"/>
        <end position="267"/>
    </location>
</feature>
<dbReference type="GO" id="GO:0006364">
    <property type="term" value="P:rRNA processing"/>
    <property type="evidence" value="ECO:0007669"/>
    <property type="project" value="TreeGrafter"/>
</dbReference>
<dbReference type="OrthoDB" id="5390at2759"/>
<dbReference type="Pfam" id="PF12923">
    <property type="entry name" value="RRP7"/>
    <property type="match status" value="1"/>
</dbReference>
<protein>
    <submittedName>
        <fullName evidence="6">RRP7 domain-containing protein</fullName>
    </submittedName>
</protein>
<comment type="similarity">
    <text evidence="1">Belongs to the RRP7 family.</text>
</comment>
<dbReference type="Gene3D" id="6.10.250.1770">
    <property type="match status" value="1"/>
</dbReference>
<evidence type="ECO:0000256" key="2">
    <source>
        <dbReference type="SAM" id="Coils"/>
    </source>
</evidence>
<keyword evidence="5" id="KW-1185">Reference proteome</keyword>
<keyword evidence="2" id="KW-0175">Coiled coil</keyword>
<organism evidence="6">
    <name type="scientific">Enterobius vermicularis</name>
    <name type="common">Human pinworm</name>
    <dbReference type="NCBI Taxonomy" id="51028"/>
    <lineage>
        <taxon>Eukaryota</taxon>
        <taxon>Metazoa</taxon>
        <taxon>Ecdysozoa</taxon>
        <taxon>Nematoda</taxon>
        <taxon>Chromadorea</taxon>
        <taxon>Rhabditida</taxon>
        <taxon>Spirurina</taxon>
        <taxon>Oxyuridomorpha</taxon>
        <taxon>Oxyuroidea</taxon>
        <taxon>Oxyuridae</taxon>
        <taxon>Enterobius</taxon>
    </lineage>
</organism>
<dbReference type="GO" id="GO:0034456">
    <property type="term" value="C:UTP-C complex"/>
    <property type="evidence" value="ECO:0007669"/>
    <property type="project" value="TreeGrafter"/>
</dbReference>
<dbReference type="WBParaSite" id="EVEC_0001187201-mRNA-1">
    <property type="protein sequence ID" value="EVEC_0001187201-mRNA-1"/>
    <property type="gene ID" value="EVEC_0001187201"/>
</dbReference>
<dbReference type="Proteomes" id="UP000274131">
    <property type="component" value="Unassembled WGS sequence"/>
</dbReference>